<evidence type="ECO:0000313" key="1">
    <source>
        <dbReference type="EMBL" id="KOB89592.1"/>
    </source>
</evidence>
<reference evidence="2" key="2">
    <citation type="submission" date="2006-09" db="EMBL/GenBank/DDBJ databases">
        <title>The genome sequence of Plasmodium falciparum Dd2.</title>
        <authorList>
            <consortium name="The Broad Institute Genome Sequencing Platform"/>
            <person name="Birren B."/>
            <person name="Lander E."/>
            <person name="Galagan J."/>
            <person name="Nusbaum C."/>
            <person name="Devon K."/>
            <person name="Henn M."/>
            <person name="Jaffe D."/>
            <person name="Butler J."/>
            <person name="Alvarez P."/>
            <person name="Gnerre S."/>
            <person name="Grabherr M."/>
            <person name="Kleber M."/>
            <person name="Mauceli E."/>
            <person name="Brockman W."/>
            <person name="MacCallum I.A."/>
            <person name="Rounsley S."/>
            <person name="Young S."/>
            <person name="LaButti K."/>
            <person name="Pushparaj V."/>
            <person name="DeCaprio D."/>
            <person name="Crawford M."/>
            <person name="Koehrsen M."/>
            <person name="Engels R."/>
            <person name="Montgomery P."/>
            <person name="Pearson M."/>
            <person name="Howarth C."/>
            <person name="Larson L."/>
            <person name="Luoma S."/>
            <person name="White J."/>
            <person name="Kodira C."/>
            <person name="Zeng Q."/>
            <person name="O'Leary S."/>
            <person name="Yandava C."/>
            <person name="Alvarado L."/>
            <person name="Wirth D."/>
            <person name="Volkman S."/>
            <person name="Hartl D."/>
        </authorList>
    </citation>
    <scope>NUCLEOTIDE SEQUENCE [LARGE SCALE GENOMIC DNA]</scope>
</reference>
<dbReference type="OrthoDB" id="378833at2759"/>
<accession>A0A0L7M9Q8</accession>
<proteinExistence type="predicted"/>
<reference evidence="2" key="1">
    <citation type="submission" date="2006-09" db="EMBL/GenBank/DDBJ databases">
        <title>Annotation of Plasmodium falciparum Dd2.</title>
        <authorList>
            <consortium name="The Broad Institute Genome Sequencing Platform"/>
            <person name="Volkman S.K."/>
            <person name="Neafsey D.E."/>
            <person name="Dash A.P."/>
            <person name="Chitnis C.E."/>
            <person name="Hartl D.L."/>
            <person name="Young S.K."/>
            <person name="Zeng Q."/>
            <person name="Koehrsen M."/>
            <person name="Alvarado L."/>
            <person name="Berlin A."/>
            <person name="Borenstein D."/>
            <person name="Chapman S.B."/>
            <person name="Chen Z."/>
            <person name="Engels R."/>
            <person name="Freedman E."/>
            <person name="Gellesch M."/>
            <person name="Goldberg J."/>
            <person name="Griggs A."/>
            <person name="Gujja S."/>
            <person name="Heilman E.R."/>
            <person name="Heiman D.I."/>
            <person name="Howarth C."/>
            <person name="Jen D."/>
            <person name="Larson L."/>
            <person name="Mehta T."/>
            <person name="Neiman D."/>
            <person name="Park D."/>
            <person name="Pearson M."/>
            <person name="Roberts A."/>
            <person name="Saif S."/>
            <person name="Shea T."/>
            <person name="Shenoy N."/>
            <person name="Sisk P."/>
            <person name="Stolte C."/>
            <person name="Sykes S."/>
            <person name="Walk T."/>
            <person name="White J."/>
            <person name="Yandava C."/>
            <person name="Haas B."/>
            <person name="Henn M.R."/>
            <person name="Nusbaum C."/>
            <person name="Birren B."/>
        </authorList>
    </citation>
    <scope>NUCLEOTIDE SEQUENCE [LARGE SCALE GENOMIC DNA]</scope>
</reference>
<evidence type="ECO:0000313" key="2">
    <source>
        <dbReference type="Proteomes" id="UP000054282"/>
    </source>
</evidence>
<sequence length="142" mass="16980">MNPKMSQKTHTFVILNSSKQKKNEKKNKKKIHLKVQGKKKKYVPNSLFHINQKKLYQNHKKIYGKNKIIKSALYKIKYVKCNRNNIPTHKMYFHNTHNHTRPSQDKHIKLKKCRALLSALNRASCIIFSKKKKREKKCKINK</sequence>
<organism evidence="1 2">
    <name type="scientific">Plasmodium falciparum (isolate Dd2)</name>
    <dbReference type="NCBI Taxonomy" id="57267"/>
    <lineage>
        <taxon>Eukaryota</taxon>
        <taxon>Sar</taxon>
        <taxon>Alveolata</taxon>
        <taxon>Apicomplexa</taxon>
        <taxon>Aconoidasida</taxon>
        <taxon>Haemosporida</taxon>
        <taxon>Plasmodiidae</taxon>
        <taxon>Plasmodium</taxon>
        <taxon>Plasmodium (Laverania)</taxon>
    </lineage>
</organism>
<dbReference type="AlphaFoldDB" id="A0A0L7M9Q8"/>
<protein>
    <submittedName>
        <fullName evidence="1">Uncharacterized protein</fullName>
    </submittedName>
</protein>
<dbReference type="OMA" id="NIPTHKM"/>
<gene>
    <name evidence="1" type="ORF">PFDG_05142</name>
</gene>
<dbReference type="Proteomes" id="UP000054282">
    <property type="component" value="Unassembled WGS sequence"/>
</dbReference>
<dbReference type="EMBL" id="GG702724">
    <property type="protein sequence ID" value="KOB89592.1"/>
    <property type="molecule type" value="Genomic_DNA"/>
</dbReference>
<dbReference type="KEGG" id="pfd:PFDG_05142"/>
<name>A0A0L7M9Q8_PLAF4</name>